<reference evidence="1 2" key="1">
    <citation type="submission" date="2016-03" db="EMBL/GenBank/DDBJ databases">
        <title>Complete genome sequence of Pedobacter cryoconitis PAMC 27485.</title>
        <authorList>
            <person name="Lee J."/>
            <person name="Kim O.-S."/>
        </authorList>
    </citation>
    <scope>NUCLEOTIDE SEQUENCE [LARGE SCALE GENOMIC DNA]</scope>
    <source>
        <strain evidence="1 2">PAMC 27485</strain>
    </source>
</reference>
<proteinExistence type="predicted"/>
<sequence length="157" mass="18158">MDNCGQLQTAADNYGHFLRIRIIFNANSLHWWKGIYLFIMGSLTGKFSKGILDDFIFKAAVWRTGCFKSSVLGTRKQAMETQRHQRTFVKVASLEKSGSFLPLRIPLKRWPISYQSNQELFCFQRLFVFYTGSTGETFTAVKRSIKKEDTSSFFILN</sequence>
<dbReference type="PATRIC" id="fig|188932.3.peg.3636"/>
<organism evidence="1 2">
    <name type="scientific">Pedobacter cryoconitis</name>
    <dbReference type="NCBI Taxonomy" id="188932"/>
    <lineage>
        <taxon>Bacteria</taxon>
        <taxon>Pseudomonadati</taxon>
        <taxon>Bacteroidota</taxon>
        <taxon>Sphingobacteriia</taxon>
        <taxon>Sphingobacteriales</taxon>
        <taxon>Sphingobacteriaceae</taxon>
        <taxon>Pedobacter</taxon>
    </lineage>
</organism>
<keyword evidence="2" id="KW-1185">Reference proteome</keyword>
<dbReference type="KEGG" id="pcm:AY601_3494"/>
<gene>
    <name evidence="1" type="ORF">AY601_3494</name>
</gene>
<protein>
    <submittedName>
        <fullName evidence="1">Uncharacterized protein</fullName>
    </submittedName>
</protein>
<dbReference type="AlphaFoldDB" id="A0A127VGF2"/>
<evidence type="ECO:0000313" key="2">
    <source>
        <dbReference type="Proteomes" id="UP000071561"/>
    </source>
</evidence>
<dbReference type="Proteomes" id="UP000071561">
    <property type="component" value="Chromosome"/>
</dbReference>
<name>A0A127VGF2_9SPHI</name>
<dbReference type="RefSeq" id="WP_068403304.1">
    <property type="nucleotide sequence ID" value="NZ_CP014504.1"/>
</dbReference>
<evidence type="ECO:0000313" key="1">
    <source>
        <dbReference type="EMBL" id="AMQ00360.1"/>
    </source>
</evidence>
<dbReference type="EMBL" id="CP014504">
    <property type="protein sequence ID" value="AMQ00360.1"/>
    <property type="molecule type" value="Genomic_DNA"/>
</dbReference>
<accession>A0A127VGF2</accession>